<accession>F0QS95</accession>
<dbReference type="HOGENOM" id="CLU_2058812_0_0_14"/>
<evidence type="ECO:0000313" key="2">
    <source>
        <dbReference type="Proteomes" id="UP000007484"/>
    </source>
</evidence>
<protein>
    <submittedName>
        <fullName evidence="1">Uncharacterized protein</fullName>
    </submittedName>
</protein>
<keyword evidence="2" id="KW-1185">Reference proteome</keyword>
<organism evidence="1 2">
    <name type="scientific">Mycoplasma suis (strain Illinois)</name>
    <dbReference type="NCBI Taxonomy" id="768700"/>
    <lineage>
        <taxon>Bacteria</taxon>
        <taxon>Bacillati</taxon>
        <taxon>Mycoplasmatota</taxon>
        <taxon>Mollicutes</taxon>
        <taxon>Mycoplasmataceae</taxon>
        <taxon>Mycoplasma</taxon>
    </lineage>
</organism>
<proteinExistence type="predicted"/>
<dbReference type="EMBL" id="CP002525">
    <property type="protein sequence ID" value="ADX98365.1"/>
    <property type="molecule type" value="Genomic_DNA"/>
</dbReference>
<sequence length="119" mass="13632">MYRSIGCYCWKCGGGICGNCAIEACKVGACNPYTHNPYSSNFSNYSSYSYGGLYPYNDCYGGFGGCINSYHLDPFACNPYDPCTPYYPHSYTTPYPCTGNHYYSPLNNFCWRKRRKRYF</sequence>
<evidence type="ECO:0000313" key="1">
    <source>
        <dbReference type="EMBL" id="ADX98365.1"/>
    </source>
</evidence>
<dbReference type="STRING" id="768700.MSU_0852"/>
<dbReference type="KEGG" id="mss:MSU_0852"/>
<gene>
    <name evidence="1" type="ordered locus">MSU_0852</name>
</gene>
<reference evidence="1 2" key="1">
    <citation type="journal article" date="2011" name="J. Bacteriol.">
        <title>Complete genome sequences of two hemotropic Mycoplasmas, Mycoplasma haemofelis strain Ohio2 and Mycoplasma suis strain Illinois.</title>
        <authorList>
            <person name="Messick J.B."/>
            <person name="Santos A.P."/>
            <person name="Guimaraes A.M."/>
        </authorList>
    </citation>
    <scope>NUCLEOTIDE SEQUENCE [LARGE SCALE GENOMIC DNA]</scope>
    <source>
        <strain evidence="1 2">Illinois</strain>
    </source>
</reference>
<dbReference type="Proteomes" id="UP000007484">
    <property type="component" value="Chromosome"/>
</dbReference>
<name>F0QS95_MYCSL</name>
<dbReference type="AlphaFoldDB" id="F0QS95"/>